<dbReference type="EMBL" id="JAMYXC010000240">
    <property type="protein sequence ID" value="MCP1169912.1"/>
    <property type="molecule type" value="Genomic_DNA"/>
</dbReference>
<dbReference type="Proteomes" id="UP001139477">
    <property type="component" value="Unassembled WGS sequence"/>
</dbReference>
<dbReference type="Pfam" id="PF01774">
    <property type="entry name" value="UreD"/>
    <property type="match status" value="1"/>
</dbReference>
<comment type="caution">
    <text evidence="2">The sequence shown here is derived from an EMBL/GenBank/DDBJ whole genome shotgun (WGS) entry which is preliminary data.</text>
</comment>
<name>A0A9X2FQG9_9RHOB</name>
<keyword evidence="3" id="KW-1185">Reference proteome</keyword>
<feature type="non-terminal residue" evidence="2">
    <location>
        <position position="1"/>
    </location>
</feature>
<accession>A0A9X2FQG9</accession>
<sequence length="213" mass="21842">VARVSLAAGTAGPLGGDDYALSVRVGAGSTLVLQDVAMMLVLPGATGARSRMAVDIRIEDGATFVWWAEPIIAGRGCRHLHEIRIEIAPTARMVIREETILGRHGEVCGDFASRLRITRGGRPLYDQRLCVGPSADGATGAAILGDAGAAGSIVVVDPAWEDGAPPADPFAATASRTPLAGPGVAIGAVALDSLALRRHLMRGLASLGAPWAP</sequence>
<dbReference type="AlphaFoldDB" id="A0A9X2FQG9"/>
<evidence type="ECO:0000313" key="3">
    <source>
        <dbReference type="Proteomes" id="UP001139477"/>
    </source>
</evidence>
<dbReference type="RefSeq" id="WP_253333961.1">
    <property type="nucleotide sequence ID" value="NZ_JAMYXC010000240.1"/>
</dbReference>
<dbReference type="GO" id="GO:0016151">
    <property type="term" value="F:nickel cation binding"/>
    <property type="evidence" value="ECO:0007669"/>
    <property type="project" value="InterPro"/>
</dbReference>
<gene>
    <name evidence="2" type="ORF">NHG85_15490</name>
</gene>
<evidence type="ECO:0000256" key="1">
    <source>
        <dbReference type="ARBA" id="ARBA00023186"/>
    </source>
</evidence>
<reference evidence="2" key="1">
    <citation type="submission" date="2022-06" db="EMBL/GenBank/DDBJ databases">
        <title>Limimaricola sediminis sp. nov., isolated from an intertidal sediment.</title>
        <authorList>
            <person name="Shao X."/>
        </authorList>
    </citation>
    <scope>NUCLEOTIDE SEQUENCE</scope>
    <source>
        <strain evidence="2">ASW11-118</strain>
    </source>
</reference>
<keyword evidence="1" id="KW-0143">Chaperone</keyword>
<proteinExistence type="predicted"/>
<protein>
    <submittedName>
        <fullName evidence="2">Urease accessory protein UreD</fullName>
    </submittedName>
</protein>
<evidence type="ECO:0000313" key="2">
    <source>
        <dbReference type="EMBL" id="MCP1169912.1"/>
    </source>
</evidence>
<dbReference type="InterPro" id="IPR002669">
    <property type="entry name" value="UreD"/>
</dbReference>
<organism evidence="2 3">
    <name type="scientific">Limimaricola litoreus</name>
    <dbReference type="NCBI Taxonomy" id="2955316"/>
    <lineage>
        <taxon>Bacteria</taxon>
        <taxon>Pseudomonadati</taxon>
        <taxon>Pseudomonadota</taxon>
        <taxon>Alphaproteobacteria</taxon>
        <taxon>Rhodobacterales</taxon>
        <taxon>Paracoccaceae</taxon>
        <taxon>Limimaricola</taxon>
    </lineage>
</organism>